<evidence type="ECO:0000259" key="1">
    <source>
        <dbReference type="Pfam" id="PF13439"/>
    </source>
</evidence>
<organism evidence="2 3">
    <name type="scientific">Vibrio stylophorae</name>
    <dbReference type="NCBI Taxonomy" id="659351"/>
    <lineage>
        <taxon>Bacteria</taxon>
        <taxon>Pseudomonadati</taxon>
        <taxon>Pseudomonadota</taxon>
        <taxon>Gammaproteobacteria</taxon>
        <taxon>Vibrionales</taxon>
        <taxon>Vibrionaceae</taxon>
        <taxon>Vibrio</taxon>
    </lineage>
</organism>
<dbReference type="CDD" id="cd03801">
    <property type="entry name" value="GT4_PimA-like"/>
    <property type="match status" value="1"/>
</dbReference>
<dbReference type="Gene3D" id="3.40.50.2000">
    <property type="entry name" value="Glycogen Phosphorylase B"/>
    <property type="match status" value="2"/>
</dbReference>
<reference evidence="2" key="1">
    <citation type="submission" date="2021-11" db="EMBL/GenBank/DDBJ databases">
        <authorList>
            <person name="Rodrigo-Torres L."/>
            <person name="Arahal R. D."/>
            <person name="Lucena T."/>
        </authorList>
    </citation>
    <scope>NUCLEOTIDE SEQUENCE</scope>
    <source>
        <strain evidence="2">CECT 7929</strain>
    </source>
</reference>
<dbReference type="PANTHER" id="PTHR12526">
    <property type="entry name" value="GLYCOSYLTRANSFERASE"/>
    <property type="match status" value="1"/>
</dbReference>
<evidence type="ECO:0000313" key="2">
    <source>
        <dbReference type="EMBL" id="CAH0534506.1"/>
    </source>
</evidence>
<proteinExistence type="predicted"/>
<dbReference type="Pfam" id="PF13692">
    <property type="entry name" value="Glyco_trans_1_4"/>
    <property type="match status" value="1"/>
</dbReference>
<keyword evidence="3" id="KW-1185">Reference proteome</keyword>
<sequence length="333" mass="37470">MTTIVLLFDSAKFGGIETHVVQLAHLLYRKGIPVSVLFWQNHFPEYAQTHLINAGIHCAYLNRSLNALNRYVKQCSPCLIHGHGYKGAIMARVASLLTHTPCVTTFHAGELGAGRVALYECLNRYTAFIGRNLAVSELIKSKIPFKAEICHNFVELPALAILPNENTTEAYKIQRIAFVGRLNRDKGADRLTSLVEHSSAQLSWHCFGEGEFDIEHPRCHMHGHVANMQDYWSQIDLLVMPSRFEGLPLVALEAMGYGIPVLATDVGDLKYLLPSDFLVPEHDWLSLSDKINHLAQLNSGEILEIHHHMRGIIESRFSSDARWPQLQEIYNIG</sequence>
<protein>
    <recommendedName>
        <fullName evidence="1">Glycosyltransferase subfamily 4-like N-terminal domain-containing protein</fullName>
    </recommendedName>
</protein>
<dbReference type="SUPFAM" id="SSF53756">
    <property type="entry name" value="UDP-Glycosyltransferase/glycogen phosphorylase"/>
    <property type="match status" value="1"/>
</dbReference>
<gene>
    <name evidence="2" type="ORF">VST7929_02449</name>
</gene>
<evidence type="ECO:0000313" key="3">
    <source>
        <dbReference type="Proteomes" id="UP000838672"/>
    </source>
</evidence>
<dbReference type="RefSeq" id="WP_237467255.1">
    <property type="nucleotide sequence ID" value="NZ_CAKLDI010000001.1"/>
</dbReference>
<feature type="domain" description="Glycosyltransferase subfamily 4-like N-terminal" evidence="1">
    <location>
        <begin position="13"/>
        <end position="140"/>
    </location>
</feature>
<dbReference type="PANTHER" id="PTHR12526:SF630">
    <property type="entry name" value="GLYCOSYLTRANSFERASE"/>
    <property type="match status" value="1"/>
</dbReference>
<comment type="caution">
    <text evidence="2">The sequence shown here is derived from an EMBL/GenBank/DDBJ whole genome shotgun (WGS) entry which is preliminary data.</text>
</comment>
<dbReference type="Pfam" id="PF13439">
    <property type="entry name" value="Glyco_transf_4"/>
    <property type="match status" value="1"/>
</dbReference>
<dbReference type="InterPro" id="IPR028098">
    <property type="entry name" value="Glyco_trans_4-like_N"/>
</dbReference>
<dbReference type="EMBL" id="CAKLDI010000001">
    <property type="protein sequence ID" value="CAH0534506.1"/>
    <property type="molecule type" value="Genomic_DNA"/>
</dbReference>
<dbReference type="Proteomes" id="UP000838672">
    <property type="component" value="Unassembled WGS sequence"/>
</dbReference>
<name>A0ABM8ZW12_9VIBR</name>
<accession>A0ABM8ZW12</accession>